<comment type="catalytic activity">
    <reaction evidence="7 8">
        <text>L-histidinol phosphate + H2O = L-histidinol + phosphate</text>
        <dbReference type="Rhea" id="RHEA:14465"/>
        <dbReference type="ChEBI" id="CHEBI:15377"/>
        <dbReference type="ChEBI" id="CHEBI:43474"/>
        <dbReference type="ChEBI" id="CHEBI:57699"/>
        <dbReference type="ChEBI" id="CHEBI:57980"/>
        <dbReference type="EC" id="3.1.3.15"/>
    </reaction>
</comment>
<dbReference type="GO" id="GO:0004401">
    <property type="term" value="F:histidinol-phosphatase activity"/>
    <property type="evidence" value="ECO:0007669"/>
    <property type="project" value="UniProtKB-UniRule"/>
</dbReference>
<accession>A0AAE6ILC7</accession>
<dbReference type="NCBIfam" id="NF005996">
    <property type="entry name" value="PRK08123.1"/>
    <property type="match status" value="1"/>
</dbReference>
<dbReference type="GO" id="GO:0000105">
    <property type="term" value="P:L-histidine biosynthetic process"/>
    <property type="evidence" value="ECO:0007669"/>
    <property type="project" value="UniProtKB-UniRule"/>
</dbReference>
<feature type="domain" description="PHP" evidence="9">
    <location>
        <begin position="5"/>
        <end position="228"/>
    </location>
</feature>
<evidence type="ECO:0000256" key="1">
    <source>
        <dbReference type="ARBA" id="ARBA00004970"/>
    </source>
</evidence>
<dbReference type="GO" id="GO:0005737">
    <property type="term" value="C:cytoplasm"/>
    <property type="evidence" value="ECO:0007669"/>
    <property type="project" value="TreeGrafter"/>
</dbReference>
<dbReference type="AlphaFoldDB" id="A0AAE6ILC7"/>
<dbReference type="CDD" id="cd12110">
    <property type="entry name" value="PHP_HisPPase_Hisj_like"/>
    <property type="match status" value="1"/>
</dbReference>
<keyword evidence="5 8" id="KW-0378">Hydrolase</keyword>
<organism evidence="10 11">
    <name type="scientific">Leuconostoc carnosum</name>
    <dbReference type="NCBI Taxonomy" id="1252"/>
    <lineage>
        <taxon>Bacteria</taxon>
        <taxon>Bacillati</taxon>
        <taxon>Bacillota</taxon>
        <taxon>Bacilli</taxon>
        <taxon>Lactobacillales</taxon>
        <taxon>Lactobacillaceae</taxon>
        <taxon>Leuconostoc</taxon>
    </lineage>
</organism>
<protein>
    <recommendedName>
        <fullName evidence="3 8">Histidinol-phosphatase</fullName>
        <shortName evidence="8">HolPase</shortName>
        <ecNumber evidence="3 8">3.1.3.15</ecNumber>
    </recommendedName>
</protein>
<comment type="pathway">
    <text evidence="1 8">Amino-acid biosynthesis; L-histidine biosynthesis; L-histidine from 5-phospho-alpha-D-ribose 1-diphosphate: step 8/9.</text>
</comment>
<evidence type="ECO:0000256" key="6">
    <source>
        <dbReference type="ARBA" id="ARBA00023102"/>
    </source>
</evidence>
<name>A0AAE6ILC7_LEUCA</name>
<keyword evidence="4 8" id="KW-0028">Amino-acid biosynthesis</keyword>
<gene>
    <name evidence="10" type="primary">hisJ</name>
    <name evidence="10" type="ORF">FGL89_02475</name>
</gene>
<dbReference type="Gene3D" id="3.20.20.140">
    <property type="entry name" value="Metal-dependent hydrolases"/>
    <property type="match status" value="1"/>
</dbReference>
<dbReference type="PANTHER" id="PTHR21039:SF0">
    <property type="entry name" value="HISTIDINOL-PHOSPHATASE"/>
    <property type="match status" value="1"/>
</dbReference>
<evidence type="ECO:0000256" key="5">
    <source>
        <dbReference type="ARBA" id="ARBA00022801"/>
    </source>
</evidence>
<evidence type="ECO:0000313" key="11">
    <source>
        <dbReference type="Proteomes" id="UP000321332"/>
    </source>
</evidence>
<dbReference type="GeneID" id="61186593"/>
<dbReference type="NCBIfam" id="TIGR01856">
    <property type="entry name" value="hisJ_fam"/>
    <property type="match status" value="1"/>
</dbReference>
<evidence type="ECO:0000256" key="4">
    <source>
        <dbReference type="ARBA" id="ARBA00022605"/>
    </source>
</evidence>
<dbReference type="InterPro" id="IPR004013">
    <property type="entry name" value="PHP_dom"/>
</dbReference>
<dbReference type="EMBL" id="CP042374">
    <property type="protein sequence ID" value="QEA33091.1"/>
    <property type="molecule type" value="Genomic_DNA"/>
</dbReference>
<evidence type="ECO:0000256" key="8">
    <source>
        <dbReference type="RuleBase" id="RU366003"/>
    </source>
</evidence>
<evidence type="ECO:0000256" key="2">
    <source>
        <dbReference type="ARBA" id="ARBA00009152"/>
    </source>
</evidence>
<dbReference type="PANTHER" id="PTHR21039">
    <property type="entry name" value="HISTIDINOL PHOSPHATASE-RELATED"/>
    <property type="match status" value="1"/>
</dbReference>
<dbReference type="InterPro" id="IPR016195">
    <property type="entry name" value="Pol/histidinol_Pase-like"/>
</dbReference>
<dbReference type="Proteomes" id="UP000321332">
    <property type="component" value="Chromosome"/>
</dbReference>
<evidence type="ECO:0000256" key="7">
    <source>
        <dbReference type="ARBA" id="ARBA00049158"/>
    </source>
</evidence>
<dbReference type="RefSeq" id="WP_014973977.1">
    <property type="nucleotide sequence ID" value="NZ_BPKR01000004.1"/>
</dbReference>
<reference evidence="10 11" key="1">
    <citation type="submission" date="2019-06" db="EMBL/GenBank/DDBJ databases">
        <title>Genome analyses of bacteria isolated from kimchi.</title>
        <authorList>
            <person name="Lee S."/>
            <person name="Ahn S."/>
            <person name="Roh S."/>
        </authorList>
    </citation>
    <scope>NUCLEOTIDE SEQUENCE [LARGE SCALE GENOMIC DNA]</scope>
    <source>
        <strain evidence="10 11">CBA3620</strain>
    </source>
</reference>
<dbReference type="Pfam" id="PF02811">
    <property type="entry name" value="PHP"/>
    <property type="match status" value="1"/>
</dbReference>
<evidence type="ECO:0000313" key="10">
    <source>
        <dbReference type="EMBL" id="QEA33091.1"/>
    </source>
</evidence>
<dbReference type="SUPFAM" id="SSF89550">
    <property type="entry name" value="PHP domain-like"/>
    <property type="match status" value="1"/>
</dbReference>
<dbReference type="EC" id="3.1.3.15" evidence="3 8"/>
<evidence type="ECO:0000259" key="9">
    <source>
        <dbReference type="Pfam" id="PF02811"/>
    </source>
</evidence>
<comment type="similarity">
    <text evidence="2 8">Belongs to the PHP hydrolase family. HisK subfamily.</text>
</comment>
<keyword evidence="6 8" id="KW-0368">Histidine biosynthesis</keyword>
<dbReference type="OMA" id="YGSDAHQ"/>
<evidence type="ECO:0000256" key="3">
    <source>
        <dbReference type="ARBA" id="ARBA00013085"/>
    </source>
</evidence>
<sequence>MIKKDGHTHTRYSHHGSDEPLEKYIERAIALGFTEYVVTEHAPLPTKFLDNFIGPAGAHESSAMLSTELADYKLAVARVQLKYANQIKIKSGFEIDYLQGYEKEIVQFIMSQVDWIDEIVLSVHFLPTMDGLLAPIDYEADTLATYFPEINDNPQIVFKNYFKAIQQSLNFAETLPDAFVVRIGHITLIRKYQKYFNLPAFDTSNQAYINELLLQIKQNHFQLDFNTAGISKPYNGEAYPTPDIVEKAQRLGIEFVYGSDAHQVSAVGQFYDIAESIVSNV</sequence>
<dbReference type="InterPro" id="IPR010140">
    <property type="entry name" value="Histidinol_P_phosphatase_HisJ"/>
</dbReference>
<proteinExistence type="inferred from homology"/>